<protein>
    <submittedName>
        <fullName evidence="2">Uroporphyrinogen-III synthase</fullName>
        <ecNumber evidence="2">4.2.1.75</ecNumber>
    </submittedName>
</protein>
<dbReference type="Gene3D" id="3.40.50.10090">
    <property type="match status" value="2"/>
</dbReference>
<reference evidence="2 3" key="1">
    <citation type="submission" date="2018-07" db="EMBL/GenBank/DDBJ databases">
        <title>Lottiidibacillus patelloidae gen. nov., sp. nov., isolated from the intestinal tract of a marine limpet and the reclassification of B. taeanensis BH030017T, B. algicola KMM 3737T and B. hwajinpoensis SW-72T as genus Lottiidibacillus.</title>
        <authorList>
            <person name="Liu R."/>
            <person name="Huang Z."/>
        </authorList>
    </citation>
    <scope>NUCLEOTIDE SEQUENCE [LARGE SCALE GENOMIC DNA]</scope>
    <source>
        <strain evidence="2 3">BH030017</strain>
    </source>
</reference>
<evidence type="ECO:0000259" key="1">
    <source>
        <dbReference type="Pfam" id="PF02602"/>
    </source>
</evidence>
<dbReference type="InterPro" id="IPR039793">
    <property type="entry name" value="UROS/Hem4"/>
</dbReference>
<evidence type="ECO:0000313" key="3">
    <source>
        <dbReference type="Proteomes" id="UP000253314"/>
    </source>
</evidence>
<comment type="caution">
    <text evidence="2">The sequence shown here is derived from an EMBL/GenBank/DDBJ whole genome shotgun (WGS) entry which is preliminary data.</text>
</comment>
<proteinExistence type="predicted"/>
<organism evidence="2 3">
    <name type="scientific">Bacillus taeanensis</name>
    <dbReference type="NCBI Taxonomy" id="273032"/>
    <lineage>
        <taxon>Bacteria</taxon>
        <taxon>Bacillati</taxon>
        <taxon>Bacillota</taxon>
        <taxon>Bacilli</taxon>
        <taxon>Bacillales</taxon>
        <taxon>Bacillaceae</taxon>
        <taxon>Bacillus</taxon>
    </lineage>
</organism>
<dbReference type="InterPro" id="IPR003754">
    <property type="entry name" value="4pyrrol_synth_uPrphyn_synth"/>
</dbReference>
<sequence>MAKGLDGKHIILAASRKTEEMTELIKRQGGSAAVLPAQGTVFLAEKEVQPDLERLIKEGSDWVILTTGIGTEKLFEIAENIGKGDKFLQVLKRANIAIRGYKTRAALKKRGIEPDVSDNDGTTRGLIRALEGVELNGKKVTVQLHGDTAPKLMEFLDEKGAPHTEILPYQHIAPEDEALEVLYKEIIEGQADAVCFTTAMQVRFLFQYAKEKNVTALLVEAFQDRVLAVAVGVITAEALSEEGIERILAPEQQRMGAMILKLSQYYASEGR</sequence>
<evidence type="ECO:0000313" key="2">
    <source>
        <dbReference type="EMBL" id="RBW69077.1"/>
    </source>
</evidence>
<name>A0A366XT53_9BACI</name>
<dbReference type="GO" id="GO:0004852">
    <property type="term" value="F:uroporphyrinogen-III synthase activity"/>
    <property type="evidence" value="ECO:0007669"/>
    <property type="project" value="UniProtKB-EC"/>
</dbReference>
<dbReference type="InterPro" id="IPR036108">
    <property type="entry name" value="4pyrrol_syn_uPrphyn_synt_sf"/>
</dbReference>
<feature type="domain" description="Tetrapyrrole biosynthesis uroporphyrinogen III synthase" evidence="1">
    <location>
        <begin position="20"/>
        <end position="259"/>
    </location>
</feature>
<gene>
    <name evidence="2" type="ORF">DS031_13035</name>
</gene>
<dbReference type="EC" id="4.2.1.75" evidence="2"/>
<keyword evidence="2" id="KW-0456">Lyase</keyword>
<dbReference type="SUPFAM" id="SSF69618">
    <property type="entry name" value="HemD-like"/>
    <property type="match status" value="1"/>
</dbReference>
<dbReference type="RefSeq" id="WP_113806509.1">
    <property type="nucleotide sequence ID" value="NZ_QOCW01000013.1"/>
</dbReference>
<dbReference type="GO" id="GO:0006780">
    <property type="term" value="P:uroporphyrinogen III biosynthetic process"/>
    <property type="evidence" value="ECO:0007669"/>
    <property type="project" value="InterPro"/>
</dbReference>
<dbReference type="Pfam" id="PF02602">
    <property type="entry name" value="HEM4"/>
    <property type="match status" value="1"/>
</dbReference>
<dbReference type="Proteomes" id="UP000253314">
    <property type="component" value="Unassembled WGS sequence"/>
</dbReference>
<dbReference type="AlphaFoldDB" id="A0A366XT53"/>
<accession>A0A366XT53</accession>
<keyword evidence="3" id="KW-1185">Reference proteome</keyword>
<dbReference type="CDD" id="cd06578">
    <property type="entry name" value="HemD"/>
    <property type="match status" value="1"/>
</dbReference>
<dbReference type="OrthoDB" id="9775656at2"/>
<dbReference type="NCBIfam" id="NF004584">
    <property type="entry name" value="PRK05928.2-1"/>
    <property type="match status" value="1"/>
</dbReference>
<dbReference type="PANTHER" id="PTHR40082:SF1">
    <property type="entry name" value="BLR5956 PROTEIN"/>
    <property type="match status" value="1"/>
</dbReference>
<dbReference type="PANTHER" id="PTHR40082">
    <property type="entry name" value="BLR5956 PROTEIN"/>
    <property type="match status" value="1"/>
</dbReference>
<dbReference type="EMBL" id="QOCW01000013">
    <property type="protein sequence ID" value="RBW69077.1"/>
    <property type="molecule type" value="Genomic_DNA"/>
</dbReference>